<dbReference type="Proteomes" id="UP000613580">
    <property type="component" value="Unassembled WGS sequence"/>
</dbReference>
<dbReference type="InterPro" id="IPR029021">
    <property type="entry name" value="Prot-tyrosine_phosphatase-like"/>
</dbReference>
<dbReference type="SMART" id="SM00195">
    <property type="entry name" value="DSPc"/>
    <property type="match status" value="1"/>
</dbReference>
<comment type="caution">
    <text evidence="7">The sequence shown here is derived from an EMBL/GenBank/DDBJ whole genome shotgun (WGS) entry which is preliminary data.</text>
</comment>
<evidence type="ECO:0000256" key="4">
    <source>
        <dbReference type="ARBA" id="ARBA00022912"/>
    </source>
</evidence>
<dbReference type="AlphaFoldDB" id="A0A8H6SSG7"/>
<evidence type="ECO:0000256" key="3">
    <source>
        <dbReference type="ARBA" id="ARBA00022801"/>
    </source>
</evidence>
<dbReference type="Pfam" id="PF00782">
    <property type="entry name" value="DSPc"/>
    <property type="match status" value="1"/>
</dbReference>
<dbReference type="GO" id="GO:0043409">
    <property type="term" value="P:negative regulation of MAPK cascade"/>
    <property type="evidence" value="ECO:0007669"/>
    <property type="project" value="TreeGrafter"/>
</dbReference>
<evidence type="ECO:0000313" key="7">
    <source>
        <dbReference type="EMBL" id="KAF7305255.1"/>
    </source>
</evidence>
<evidence type="ECO:0000256" key="1">
    <source>
        <dbReference type="ARBA" id="ARBA00008601"/>
    </source>
</evidence>
<name>A0A8H6SSG7_MYCCL</name>
<reference evidence="7" key="1">
    <citation type="submission" date="2020-05" db="EMBL/GenBank/DDBJ databases">
        <title>Mycena genomes resolve the evolution of fungal bioluminescence.</title>
        <authorList>
            <person name="Tsai I.J."/>
        </authorList>
    </citation>
    <scope>NUCLEOTIDE SEQUENCE</scope>
    <source>
        <strain evidence="7">110903Hualien_Pintung</strain>
    </source>
</reference>
<keyword evidence="8" id="KW-1185">Reference proteome</keyword>
<dbReference type="InterPro" id="IPR016130">
    <property type="entry name" value="Tyr_Pase_AS"/>
</dbReference>
<dbReference type="PANTHER" id="PTHR10159:SF511">
    <property type="entry name" value="DUAL SPECIFICITY PROTEIN PHOSPHATASE 1"/>
    <property type="match status" value="1"/>
</dbReference>
<accession>A0A8H6SSG7</accession>
<proteinExistence type="inferred from homology"/>
<dbReference type="PANTHER" id="PTHR10159">
    <property type="entry name" value="DUAL SPECIFICITY PROTEIN PHOSPHATASE"/>
    <property type="match status" value="1"/>
</dbReference>
<protein>
    <recommendedName>
        <fullName evidence="2">protein-tyrosine-phosphatase</fullName>
        <ecNumber evidence="2">3.1.3.48</ecNumber>
    </recommendedName>
</protein>
<dbReference type="CDD" id="cd14498">
    <property type="entry name" value="DSP"/>
    <property type="match status" value="1"/>
</dbReference>
<organism evidence="7 8">
    <name type="scientific">Mycena chlorophos</name>
    <name type="common">Agaric fungus</name>
    <name type="synonym">Agaricus chlorophos</name>
    <dbReference type="NCBI Taxonomy" id="658473"/>
    <lineage>
        <taxon>Eukaryota</taxon>
        <taxon>Fungi</taxon>
        <taxon>Dikarya</taxon>
        <taxon>Basidiomycota</taxon>
        <taxon>Agaricomycotina</taxon>
        <taxon>Agaricomycetes</taxon>
        <taxon>Agaricomycetidae</taxon>
        <taxon>Agaricales</taxon>
        <taxon>Marasmiineae</taxon>
        <taxon>Mycenaceae</taxon>
        <taxon>Mycena</taxon>
    </lineage>
</organism>
<sequence>MYRMRIEDSPELVAMATPMHCILPPPGLTREAAQELEEDPTGTDVDDAEGGALYLGSMAAALDLGPLQDHSIRHLVQVLEPPQPVPSLSGDPRELDWELKYLRIEIDDDPGPEAAQELAENLVPACDYIANALGRRESVLVHCHQGVSRSAAVVIAFLIRDRGMSYAEALEFVRERRFCVRPNQGFVEVLREWEKTCLSLRYVQETEICDVCGEPRPTGRMRKVSDCRDDGCPYSLFHPLSLHHNGRSIVPSEEHGFLLLQAVFTHTRVSETRNRMTMRVQIRPLASGETPDTFI</sequence>
<dbReference type="InterPro" id="IPR000387">
    <property type="entry name" value="Tyr_Pase_dom"/>
</dbReference>
<dbReference type="EC" id="3.1.3.48" evidence="2"/>
<keyword evidence="3" id="KW-0378">Hydrolase</keyword>
<dbReference type="SUPFAM" id="SSF52799">
    <property type="entry name" value="(Phosphotyrosine protein) phosphatases II"/>
    <property type="match status" value="1"/>
</dbReference>
<evidence type="ECO:0000256" key="2">
    <source>
        <dbReference type="ARBA" id="ARBA00013064"/>
    </source>
</evidence>
<comment type="similarity">
    <text evidence="1">Belongs to the protein-tyrosine phosphatase family. Non-receptor class dual specificity subfamily.</text>
</comment>
<dbReference type="Gene3D" id="3.90.190.10">
    <property type="entry name" value="Protein tyrosine phosphatase superfamily"/>
    <property type="match status" value="1"/>
</dbReference>
<evidence type="ECO:0000259" key="5">
    <source>
        <dbReference type="PROSITE" id="PS50054"/>
    </source>
</evidence>
<dbReference type="InterPro" id="IPR020422">
    <property type="entry name" value="TYR_PHOSPHATASE_DUAL_dom"/>
</dbReference>
<dbReference type="PROSITE" id="PS50056">
    <property type="entry name" value="TYR_PHOSPHATASE_2"/>
    <property type="match status" value="1"/>
</dbReference>
<feature type="domain" description="Tyrosine-protein phosphatase" evidence="5">
    <location>
        <begin position="45"/>
        <end position="199"/>
    </location>
</feature>
<dbReference type="OrthoDB" id="273181at2759"/>
<dbReference type="PROSITE" id="PS50054">
    <property type="entry name" value="TYR_PHOSPHATASE_DUAL"/>
    <property type="match status" value="1"/>
</dbReference>
<feature type="domain" description="Tyrosine specific protein phosphatases" evidence="6">
    <location>
        <begin position="120"/>
        <end position="177"/>
    </location>
</feature>
<gene>
    <name evidence="7" type="ORF">HMN09_00776400</name>
</gene>
<dbReference type="GO" id="GO:0017017">
    <property type="term" value="F:MAP kinase tyrosine/serine/threonine phosphatase activity"/>
    <property type="evidence" value="ECO:0007669"/>
    <property type="project" value="TreeGrafter"/>
</dbReference>
<dbReference type="GO" id="GO:0033550">
    <property type="term" value="F:MAP kinase tyrosine phosphatase activity"/>
    <property type="evidence" value="ECO:0007669"/>
    <property type="project" value="TreeGrafter"/>
</dbReference>
<keyword evidence="4" id="KW-0904">Protein phosphatase</keyword>
<dbReference type="GO" id="GO:0005737">
    <property type="term" value="C:cytoplasm"/>
    <property type="evidence" value="ECO:0007669"/>
    <property type="project" value="TreeGrafter"/>
</dbReference>
<evidence type="ECO:0000259" key="6">
    <source>
        <dbReference type="PROSITE" id="PS50056"/>
    </source>
</evidence>
<dbReference type="PROSITE" id="PS00383">
    <property type="entry name" value="TYR_PHOSPHATASE_1"/>
    <property type="match status" value="1"/>
</dbReference>
<dbReference type="EMBL" id="JACAZE010000010">
    <property type="protein sequence ID" value="KAF7305255.1"/>
    <property type="molecule type" value="Genomic_DNA"/>
</dbReference>
<dbReference type="GO" id="GO:0008330">
    <property type="term" value="F:protein tyrosine/threonine phosphatase activity"/>
    <property type="evidence" value="ECO:0007669"/>
    <property type="project" value="TreeGrafter"/>
</dbReference>
<evidence type="ECO:0000313" key="8">
    <source>
        <dbReference type="Proteomes" id="UP000613580"/>
    </source>
</evidence>
<dbReference type="InterPro" id="IPR000340">
    <property type="entry name" value="Dual-sp_phosphatase_cat-dom"/>
</dbReference>